<dbReference type="InterPro" id="IPR055235">
    <property type="entry name" value="ASD1_cat"/>
</dbReference>
<dbReference type="Pfam" id="PF22848">
    <property type="entry name" value="ASD1_dom"/>
    <property type="match status" value="1"/>
</dbReference>
<dbReference type="EC" id="3.2.1.55" evidence="4"/>
<dbReference type="InterPro" id="IPR013780">
    <property type="entry name" value="Glyco_hydro_b"/>
</dbReference>
<proteinExistence type="inferred from homology"/>
<dbReference type="RefSeq" id="WP_100513723.1">
    <property type="nucleotide sequence ID" value="NZ_PEBK01000012.1"/>
</dbReference>
<name>A0A2M9HCE7_9BIFI</name>
<keyword evidence="7" id="KW-0326">Glycosidase</keyword>
<dbReference type="Proteomes" id="UP000231451">
    <property type="component" value="Unassembled WGS sequence"/>
</dbReference>
<dbReference type="EMBL" id="PEBK01000012">
    <property type="protein sequence ID" value="PJM74487.1"/>
    <property type="molecule type" value="Genomic_DNA"/>
</dbReference>
<comment type="similarity">
    <text evidence="2">Belongs to the glycosyl hydrolase 51 family.</text>
</comment>
<sequence>MSIVIDPNREIGRIDPKLHGQFIEFLGECIDEGLWVGEDSPIENEDGYRKATLDALRALEPPLIRWPGGCYADTYHWRDGVGPQSERRTTFNENFATYELDDHSFGTDEFLRLCEMLGAEPWININMLSGTVTEMKDWMEYCNREQPTDLVRERAANGHERPYGVKYWGIGNEVWAGGGTMTPSTYMDEYRRFASAMPKFTTDVFEPSPMYAIACGPDGNKPRERVAWTEEFFRRLAEYRQPPINGYDLHFYNWNVDNDADTPTEFDEAGWKTVIEGCLELEDILRDQWRLMNNGLALIHEPEVAMDSKLEHVDLIIGEWGNWHKPAFFARPALKQQVTMRDAITTALTLDLLQRNCDKVSMACNAQTINVLNSLVLTFGEHTVLTPNYDVFMMYKAHRDAVALDVPRQDSADGQVYVFASKSGADAGNVGGTDETGGASRTITVNLTNAHMHDAADVSLLLPATARVTSMTTLAADDPHDVNTAEQPDLVRSRKVDVDAAVRTSGSGEITVNLPAASVSTLMIAY</sequence>
<keyword evidence="10" id="KW-1185">Reference proteome</keyword>
<evidence type="ECO:0000256" key="7">
    <source>
        <dbReference type="ARBA" id="ARBA00023295"/>
    </source>
</evidence>
<dbReference type="GO" id="GO:0000272">
    <property type="term" value="P:polysaccharide catabolic process"/>
    <property type="evidence" value="ECO:0007669"/>
    <property type="project" value="TreeGrafter"/>
</dbReference>
<reference evidence="9 10" key="1">
    <citation type="submission" date="2017-10" db="EMBL/GenBank/DDBJ databases">
        <title>Draft genome sequences of strains TRE 1, TRE 9, TRE H and TRI 7, isolated from tamarins, belonging to four potential novel Bifidobacterium species.</title>
        <authorList>
            <person name="Mattarelli P."/>
            <person name="Modesto M."/>
            <person name="Puglisi E."/>
            <person name="Morelli L."/>
            <person name="Spezio C."/>
            <person name="Bonetti A."/>
            <person name="Sandri C."/>
        </authorList>
    </citation>
    <scope>NUCLEOTIDE SEQUENCE [LARGE SCALE GENOMIC DNA]</scope>
    <source>
        <strain evidence="10">TRI7</strain>
    </source>
</reference>
<dbReference type="OrthoDB" id="9758333at2"/>
<dbReference type="Pfam" id="PF06964">
    <property type="entry name" value="Alpha-L-AF_C"/>
    <property type="match status" value="1"/>
</dbReference>
<dbReference type="PANTHER" id="PTHR43576">
    <property type="entry name" value="ALPHA-L-ARABINOFURANOSIDASE C-RELATED"/>
    <property type="match status" value="1"/>
</dbReference>
<dbReference type="InterPro" id="IPR017853">
    <property type="entry name" value="GH"/>
</dbReference>
<dbReference type="InterPro" id="IPR010720">
    <property type="entry name" value="Alpha-L-AF_C"/>
</dbReference>
<comment type="catalytic activity">
    <reaction evidence="1">
        <text>Hydrolysis of terminal non-reducing alpha-L-arabinofuranoside residues in alpha-L-arabinosides.</text>
        <dbReference type="EC" id="3.2.1.55"/>
    </reaction>
</comment>
<dbReference type="PANTHER" id="PTHR43576:SF2">
    <property type="entry name" value="INTRACELLULAR EXO-ALPHA-L-ARABINOFURANOSIDASE 2"/>
    <property type="match status" value="1"/>
</dbReference>
<evidence type="ECO:0000313" key="9">
    <source>
        <dbReference type="EMBL" id="PJM74487.1"/>
    </source>
</evidence>
<comment type="caution">
    <text evidence="9">The sequence shown here is derived from an EMBL/GenBank/DDBJ whole genome shotgun (WGS) entry which is preliminary data.</text>
</comment>
<evidence type="ECO:0000256" key="2">
    <source>
        <dbReference type="ARBA" id="ARBA00007186"/>
    </source>
</evidence>
<evidence type="ECO:0000256" key="6">
    <source>
        <dbReference type="ARBA" id="ARBA00023277"/>
    </source>
</evidence>
<dbReference type="GO" id="GO:0046556">
    <property type="term" value="F:alpha-L-arabinofuranosidase activity"/>
    <property type="evidence" value="ECO:0007669"/>
    <property type="project" value="UniProtKB-EC"/>
</dbReference>
<feature type="domain" description="Alpha-L-arabinofuranosidase C-terminal" evidence="8">
    <location>
        <begin position="318"/>
        <end position="518"/>
    </location>
</feature>
<dbReference type="Gene3D" id="3.20.20.80">
    <property type="entry name" value="Glycosidases"/>
    <property type="match status" value="1"/>
</dbReference>
<keyword evidence="5" id="KW-0378">Hydrolase</keyword>
<organism evidence="9 10">
    <name type="scientific">Bifidobacterium simiarum</name>
    <dbReference type="NCBI Taxonomy" id="2045441"/>
    <lineage>
        <taxon>Bacteria</taxon>
        <taxon>Bacillati</taxon>
        <taxon>Actinomycetota</taxon>
        <taxon>Actinomycetes</taxon>
        <taxon>Bifidobacteriales</taxon>
        <taxon>Bifidobacteriaceae</taxon>
        <taxon>Bifidobacterium</taxon>
    </lineage>
</organism>
<evidence type="ECO:0000256" key="4">
    <source>
        <dbReference type="ARBA" id="ARBA00012670"/>
    </source>
</evidence>
<evidence type="ECO:0000256" key="5">
    <source>
        <dbReference type="ARBA" id="ARBA00022801"/>
    </source>
</evidence>
<dbReference type="SMART" id="SM00813">
    <property type="entry name" value="Alpha-L-AF_C"/>
    <property type="match status" value="1"/>
</dbReference>
<dbReference type="SUPFAM" id="SSF51011">
    <property type="entry name" value="Glycosyl hydrolase domain"/>
    <property type="match status" value="1"/>
</dbReference>
<gene>
    <name evidence="9" type="ORF">CSQ87_09910</name>
</gene>
<dbReference type="Gene3D" id="2.60.40.1180">
    <property type="entry name" value="Golgi alpha-mannosidase II"/>
    <property type="match status" value="1"/>
</dbReference>
<accession>A0A2M9HCE7</accession>
<dbReference type="SUPFAM" id="SSF51445">
    <property type="entry name" value="(Trans)glycosidases"/>
    <property type="match status" value="1"/>
</dbReference>
<evidence type="ECO:0000256" key="1">
    <source>
        <dbReference type="ARBA" id="ARBA00001462"/>
    </source>
</evidence>
<comment type="subunit">
    <text evidence="3">Homohexamer; trimer of dimers.</text>
</comment>
<evidence type="ECO:0000256" key="3">
    <source>
        <dbReference type="ARBA" id="ARBA00011165"/>
    </source>
</evidence>
<evidence type="ECO:0000259" key="8">
    <source>
        <dbReference type="SMART" id="SM00813"/>
    </source>
</evidence>
<dbReference type="AlphaFoldDB" id="A0A2M9HCE7"/>
<evidence type="ECO:0000313" key="10">
    <source>
        <dbReference type="Proteomes" id="UP000231451"/>
    </source>
</evidence>
<keyword evidence="6" id="KW-0119">Carbohydrate metabolism</keyword>
<protein>
    <recommendedName>
        <fullName evidence="4">non-reducing end alpha-L-arabinofuranosidase</fullName>
        <ecNumber evidence="4">3.2.1.55</ecNumber>
    </recommendedName>
</protein>
<dbReference type="GO" id="GO:0046373">
    <property type="term" value="P:L-arabinose metabolic process"/>
    <property type="evidence" value="ECO:0007669"/>
    <property type="project" value="InterPro"/>
</dbReference>